<accession>A0AAU9D8R9</accession>
<evidence type="ECO:0000313" key="4">
    <source>
        <dbReference type="Proteomes" id="UP001321861"/>
    </source>
</evidence>
<dbReference type="Pfam" id="PF07355">
    <property type="entry name" value="GRDB"/>
    <property type="match status" value="1"/>
</dbReference>
<sequence length="174" mass="19216">MKVIIILDQIQAGLGGKEHADTPLGGKKMPMGSADNVEKALKNYQGEIIGTFYCGTDYYQANRDLVQRKFAKMAEKMEADVVILGPAYDYPDFSQMACEIADYIQSQTKIPALVACAKEKNEELIEKYHDNLVIVKMPPKGGTGLSDSIEHVALGCDTVVQNHDVADFKAKYCY</sequence>
<reference evidence="3 4" key="1">
    <citation type="journal article" date="2023" name="Microbiol. Spectr.">
        <title>Symbiosis of Carpenter Bees with Uncharacterized Lactic Acid Bacteria Showing NAD Auxotrophy.</title>
        <authorList>
            <person name="Kawasaki S."/>
            <person name="Ozawa K."/>
            <person name="Mori T."/>
            <person name="Yamamoto A."/>
            <person name="Ito M."/>
            <person name="Ohkuma M."/>
            <person name="Sakamoto M."/>
            <person name="Matsutani M."/>
        </authorList>
    </citation>
    <scope>NUCLEOTIDE SEQUENCE [LARGE SCALE GENOMIC DNA]</scope>
    <source>
        <strain evidence="3 4">XA3</strain>
    </source>
</reference>
<keyword evidence="4" id="KW-1185">Reference proteome</keyword>
<dbReference type="InterPro" id="IPR010187">
    <property type="entry name" value="Various_sel_PB"/>
</dbReference>
<evidence type="ECO:0000256" key="2">
    <source>
        <dbReference type="ARBA" id="ARBA00023002"/>
    </source>
</evidence>
<dbReference type="Proteomes" id="UP001321861">
    <property type="component" value="Chromosome"/>
</dbReference>
<keyword evidence="1" id="KW-0712">Selenocysteine</keyword>
<dbReference type="InterPro" id="IPR048083">
    <property type="entry name" value="GrdB-like"/>
</dbReference>
<evidence type="ECO:0000313" key="3">
    <source>
        <dbReference type="EMBL" id="BDR58745.1"/>
    </source>
</evidence>
<dbReference type="AlphaFoldDB" id="A0AAU9D8R9"/>
<protein>
    <submittedName>
        <fullName evidence="3">Proline reductase</fullName>
    </submittedName>
</protein>
<organism evidence="3 4">
    <name type="scientific">Xylocopilactobacillus apicola</name>
    <dbReference type="NCBI Taxonomy" id="2932184"/>
    <lineage>
        <taxon>Bacteria</taxon>
        <taxon>Bacillati</taxon>
        <taxon>Bacillota</taxon>
        <taxon>Bacilli</taxon>
        <taxon>Lactobacillales</taxon>
        <taxon>Lactobacillaceae</taxon>
        <taxon>Xylocopilactobacillus</taxon>
    </lineage>
</organism>
<dbReference type="RefSeq" id="WP_317634580.1">
    <property type="nucleotide sequence ID" value="NZ_AP026802.1"/>
</dbReference>
<dbReference type="KEGG" id="xap:XA3_11860"/>
<evidence type="ECO:0000256" key="1">
    <source>
        <dbReference type="ARBA" id="ARBA00022933"/>
    </source>
</evidence>
<dbReference type="GO" id="GO:0050485">
    <property type="term" value="F:oxidoreductase activity, acting on X-H and Y-H to form an X-Y bond, with a disulfide as acceptor"/>
    <property type="evidence" value="ECO:0007669"/>
    <property type="project" value="InterPro"/>
</dbReference>
<proteinExistence type="predicted"/>
<name>A0AAU9D8R9_9LACO</name>
<dbReference type="EMBL" id="AP026802">
    <property type="protein sequence ID" value="BDR58745.1"/>
    <property type="molecule type" value="Genomic_DNA"/>
</dbReference>
<gene>
    <name evidence="3" type="ORF">XA3_11860</name>
</gene>
<dbReference type="NCBIfam" id="NF041545">
    <property type="entry name" value="GrdB_like_no_Se"/>
    <property type="match status" value="1"/>
</dbReference>
<keyword evidence="2" id="KW-0560">Oxidoreductase</keyword>